<evidence type="ECO:0000313" key="1">
    <source>
        <dbReference type="EMBL" id="PWK83316.1"/>
    </source>
</evidence>
<proteinExistence type="predicted"/>
<dbReference type="AlphaFoldDB" id="A0A316HS68"/>
<accession>A0A316HS68</accession>
<name>A0A316HS68_9PSEU</name>
<reference evidence="1 2" key="1">
    <citation type="submission" date="2018-05" db="EMBL/GenBank/DDBJ databases">
        <title>Genomic Encyclopedia of Type Strains, Phase IV (KMG-IV): sequencing the most valuable type-strain genomes for metagenomic binning, comparative biology and taxonomic classification.</title>
        <authorList>
            <person name="Goeker M."/>
        </authorList>
    </citation>
    <scope>NUCLEOTIDE SEQUENCE [LARGE SCALE GENOMIC DNA]</scope>
    <source>
        <strain evidence="1 2">DSM 45480</strain>
    </source>
</reference>
<organism evidence="1 2">
    <name type="scientific">Lentzea atacamensis</name>
    <dbReference type="NCBI Taxonomy" id="531938"/>
    <lineage>
        <taxon>Bacteria</taxon>
        <taxon>Bacillati</taxon>
        <taxon>Actinomycetota</taxon>
        <taxon>Actinomycetes</taxon>
        <taxon>Pseudonocardiales</taxon>
        <taxon>Pseudonocardiaceae</taxon>
        <taxon>Lentzea</taxon>
    </lineage>
</organism>
<protein>
    <submittedName>
        <fullName evidence="1">Uncharacterized protein</fullName>
    </submittedName>
</protein>
<evidence type="ECO:0000313" key="2">
    <source>
        <dbReference type="Proteomes" id="UP000246005"/>
    </source>
</evidence>
<gene>
    <name evidence="1" type="ORF">C8D88_111201</name>
</gene>
<sequence length="131" mass="13619">MVIFSAPLGAGHVARQRLCRAGESLVWAMYRQTFYYAVDGLDQLGAPGRSSFTRGLSAMGRGVGDLALTFVGGGGDSGDDNAPAADHLVFGPSGESLAVRAVSRFGPGGHLNRLWALTSERLVVAERVAAA</sequence>
<dbReference type="EMBL" id="QGHB01000011">
    <property type="protein sequence ID" value="PWK83316.1"/>
    <property type="molecule type" value="Genomic_DNA"/>
</dbReference>
<dbReference type="RefSeq" id="WP_109639948.1">
    <property type="nucleotide sequence ID" value="NZ_QGHB01000011.1"/>
</dbReference>
<comment type="caution">
    <text evidence="1">The sequence shown here is derived from an EMBL/GenBank/DDBJ whole genome shotgun (WGS) entry which is preliminary data.</text>
</comment>
<dbReference type="Proteomes" id="UP000246005">
    <property type="component" value="Unassembled WGS sequence"/>
</dbReference>